<dbReference type="InterPro" id="IPR029063">
    <property type="entry name" value="SAM-dependent_MTases_sf"/>
</dbReference>
<dbReference type="InterPro" id="IPR012327">
    <property type="entry name" value="MeTrfase_D12"/>
</dbReference>
<protein>
    <recommendedName>
        <fullName evidence="2">site-specific DNA-methyltransferase (adenine-specific)</fullName>
        <ecNumber evidence="2">2.1.1.72</ecNumber>
    </recommendedName>
</protein>
<dbReference type="GO" id="GO:0032259">
    <property type="term" value="P:methylation"/>
    <property type="evidence" value="ECO:0007669"/>
    <property type="project" value="UniProtKB-KW"/>
</dbReference>
<dbReference type="Gene3D" id="1.10.1020.10">
    <property type="entry name" value="Adenine-specific Methyltransferase, Domain 2"/>
    <property type="match status" value="1"/>
</dbReference>
<evidence type="ECO:0000256" key="2">
    <source>
        <dbReference type="ARBA" id="ARBA00011900"/>
    </source>
</evidence>
<dbReference type="PRINTS" id="PR00505">
    <property type="entry name" value="D12N6MTFRASE"/>
</dbReference>
<keyword evidence="3 7" id="KW-0489">Methyltransferase</keyword>
<reference evidence="7" key="1">
    <citation type="submission" date="2020-01" db="EMBL/GenBank/DDBJ databases">
        <authorList>
            <person name="Rat A."/>
        </authorList>
    </citation>
    <scope>NUCLEOTIDE SEQUENCE</scope>
    <source>
        <strain evidence="7">LMG 31228</strain>
    </source>
</reference>
<evidence type="ECO:0000256" key="5">
    <source>
        <dbReference type="ARBA" id="ARBA00022691"/>
    </source>
</evidence>
<keyword evidence="5" id="KW-0949">S-adenosyl-L-methionine</keyword>
<dbReference type="GO" id="GO:0043565">
    <property type="term" value="F:sequence-specific DNA binding"/>
    <property type="evidence" value="ECO:0007669"/>
    <property type="project" value="TreeGrafter"/>
</dbReference>
<proteinExistence type="inferred from homology"/>
<evidence type="ECO:0000313" key="8">
    <source>
        <dbReference type="Proteomes" id="UP001138709"/>
    </source>
</evidence>
<accession>A0A9X9XDW3</accession>
<gene>
    <name evidence="7" type="ORF">GXW74_15500</name>
</gene>
<comment type="similarity">
    <text evidence="1">Belongs to the N(4)/N(6)-methyltransferase family.</text>
</comment>
<keyword evidence="8" id="KW-1185">Reference proteome</keyword>
<comment type="catalytic activity">
    <reaction evidence="6">
        <text>a 2'-deoxyadenosine in DNA + S-adenosyl-L-methionine = an N(6)-methyl-2'-deoxyadenosine in DNA + S-adenosyl-L-homocysteine + H(+)</text>
        <dbReference type="Rhea" id="RHEA:15197"/>
        <dbReference type="Rhea" id="RHEA-COMP:12418"/>
        <dbReference type="Rhea" id="RHEA-COMP:12419"/>
        <dbReference type="ChEBI" id="CHEBI:15378"/>
        <dbReference type="ChEBI" id="CHEBI:57856"/>
        <dbReference type="ChEBI" id="CHEBI:59789"/>
        <dbReference type="ChEBI" id="CHEBI:90615"/>
        <dbReference type="ChEBI" id="CHEBI:90616"/>
        <dbReference type="EC" id="2.1.1.72"/>
    </reaction>
</comment>
<dbReference type="EMBL" id="JAAEDL010000015">
    <property type="protein sequence ID" value="MBR0681899.1"/>
    <property type="molecule type" value="Genomic_DNA"/>
</dbReference>
<dbReference type="PANTHER" id="PTHR30481">
    <property type="entry name" value="DNA ADENINE METHYLASE"/>
    <property type="match status" value="1"/>
</dbReference>
<dbReference type="GO" id="GO:1904047">
    <property type="term" value="F:S-adenosyl-L-methionine binding"/>
    <property type="evidence" value="ECO:0007669"/>
    <property type="project" value="TreeGrafter"/>
</dbReference>
<dbReference type="EC" id="2.1.1.72" evidence="2"/>
<dbReference type="InterPro" id="IPR012263">
    <property type="entry name" value="M_m6A_EcoRV"/>
</dbReference>
<evidence type="ECO:0000256" key="6">
    <source>
        <dbReference type="ARBA" id="ARBA00047942"/>
    </source>
</evidence>
<dbReference type="AlphaFoldDB" id="A0A9X9XDW3"/>
<evidence type="ECO:0000313" key="7">
    <source>
        <dbReference type="EMBL" id="MBR0681899.1"/>
    </source>
</evidence>
<dbReference type="GO" id="GO:0009007">
    <property type="term" value="F:site-specific DNA-methyltransferase (adenine-specific) activity"/>
    <property type="evidence" value="ECO:0007669"/>
    <property type="project" value="UniProtKB-EC"/>
</dbReference>
<name>A0A9X9XDW3_9PROT</name>
<reference evidence="7" key="2">
    <citation type="journal article" date="2021" name="Syst. Appl. Microbiol.">
        <title>Roseomonas hellenica sp. nov., isolated from roots of wild-growing Alkanna tinctoria.</title>
        <authorList>
            <person name="Rat A."/>
            <person name="Naranjo H.D."/>
            <person name="Lebbe L."/>
            <person name="Cnockaert M."/>
            <person name="Krigas N."/>
            <person name="Grigoriadou K."/>
            <person name="Maloupa E."/>
            <person name="Willems A."/>
        </authorList>
    </citation>
    <scope>NUCLEOTIDE SEQUENCE</scope>
    <source>
        <strain evidence="7">LMG 31228</strain>
    </source>
</reference>
<dbReference type="InterPro" id="IPR023095">
    <property type="entry name" value="Ade_MeTrfase_dom_2"/>
</dbReference>
<evidence type="ECO:0000256" key="3">
    <source>
        <dbReference type="ARBA" id="ARBA00022603"/>
    </source>
</evidence>
<dbReference type="PANTHER" id="PTHR30481:SF4">
    <property type="entry name" value="SITE-SPECIFIC DNA-METHYLTRANSFERASE (ADENINE-SPECIFIC)"/>
    <property type="match status" value="1"/>
</dbReference>
<dbReference type="Pfam" id="PF02086">
    <property type="entry name" value="MethyltransfD12"/>
    <property type="match status" value="1"/>
</dbReference>
<comment type="caution">
    <text evidence="7">The sequence shown here is derived from an EMBL/GenBank/DDBJ whole genome shotgun (WGS) entry which is preliminary data.</text>
</comment>
<sequence length="254" mass="29139">MGGKKLLAKRIIERLAAIPHTAYVEPFIGMGGVFLRRPFRAKAEVINDLSGDVATLFRVLQRHYEPFLDMLRWRLTSRDEFQRLLAQRPETLTDLERAARFIYLQRVSWGGKVTGRVFQVSLTHPGKFNITRLATVLEEVHERLAGVVIERLPYQELIPRYDRPGTLFYLDPPYWGCESVYGQELFSRDDFTRLAGVLRGIRGRFVMSLNDHPGVREVFAGFAMEVVETTYAMGYRTGRETQRVRELLITGGGG</sequence>
<dbReference type="RefSeq" id="WP_211847433.1">
    <property type="nucleotide sequence ID" value="NZ_JAAEDL010000015.1"/>
</dbReference>
<dbReference type="GO" id="GO:0009307">
    <property type="term" value="P:DNA restriction-modification system"/>
    <property type="evidence" value="ECO:0007669"/>
    <property type="project" value="InterPro"/>
</dbReference>
<dbReference type="SUPFAM" id="SSF53335">
    <property type="entry name" value="S-adenosyl-L-methionine-dependent methyltransferases"/>
    <property type="match status" value="1"/>
</dbReference>
<evidence type="ECO:0000256" key="1">
    <source>
        <dbReference type="ARBA" id="ARBA00006594"/>
    </source>
</evidence>
<evidence type="ECO:0000256" key="4">
    <source>
        <dbReference type="ARBA" id="ARBA00022679"/>
    </source>
</evidence>
<dbReference type="Proteomes" id="UP001138709">
    <property type="component" value="Unassembled WGS sequence"/>
</dbReference>
<dbReference type="Gene3D" id="3.40.50.150">
    <property type="entry name" value="Vaccinia Virus protein VP39"/>
    <property type="match status" value="1"/>
</dbReference>
<organism evidence="7 8">
    <name type="scientific">Neoroseomonas eburnea</name>
    <dbReference type="NCBI Taxonomy" id="1346889"/>
    <lineage>
        <taxon>Bacteria</taxon>
        <taxon>Pseudomonadati</taxon>
        <taxon>Pseudomonadota</taxon>
        <taxon>Alphaproteobacteria</taxon>
        <taxon>Acetobacterales</taxon>
        <taxon>Acetobacteraceae</taxon>
        <taxon>Neoroseomonas</taxon>
    </lineage>
</organism>
<dbReference type="GO" id="GO:0006298">
    <property type="term" value="P:mismatch repair"/>
    <property type="evidence" value="ECO:0007669"/>
    <property type="project" value="TreeGrafter"/>
</dbReference>
<dbReference type="PIRSF" id="PIRSF000398">
    <property type="entry name" value="M_m6A_EcoRV"/>
    <property type="match status" value="1"/>
</dbReference>
<keyword evidence="4" id="KW-0808">Transferase</keyword>